<evidence type="ECO:0000256" key="1">
    <source>
        <dbReference type="SAM" id="MobiDB-lite"/>
    </source>
</evidence>
<organism evidence="2">
    <name type="scientific">Eutreptiella gymnastica</name>
    <dbReference type="NCBI Taxonomy" id="73025"/>
    <lineage>
        <taxon>Eukaryota</taxon>
        <taxon>Discoba</taxon>
        <taxon>Euglenozoa</taxon>
        <taxon>Euglenida</taxon>
        <taxon>Spirocuta</taxon>
        <taxon>Euglenophyceae</taxon>
        <taxon>Eutreptiales</taxon>
        <taxon>Eutreptiaceae</taxon>
        <taxon>Eutreptiella</taxon>
    </lineage>
</organism>
<protein>
    <submittedName>
        <fullName evidence="2">Uncharacterized protein</fullName>
    </submittedName>
</protein>
<name>A0A7S4FV75_9EUGL</name>
<dbReference type="AlphaFoldDB" id="A0A7S4FV75"/>
<gene>
    <name evidence="2" type="ORF">EGYM00163_LOCUS27422</name>
</gene>
<feature type="region of interest" description="Disordered" evidence="1">
    <location>
        <begin position="1"/>
        <end position="47"/>
    </location>
</feature>
<accession>A0A7S4FV75</accession>
<proteinExistence type="predicted"/>
<reference evidence="2" key="1">
    <citation type="submission" date="2021-01" db="EMBL/GenBank/DDBJ databases">
        <authorList>
            <person name="Corre E."/>
            <person name="Pelletier E."/>
            <person name="Niang G."/>
            <person name="Scheremetjew M."/>
            <person name="Finn R."/>
            <person name="Kale V."/>
            <person name="Holt S."/>
            <person name="Cochrane G."/>
            <person name="Meng A."/>
            <person name="Brown T."/>
            <person name="Cohen L."/>
        </authorList>
    </citation>
    <scope>NUCLEOTIDE SEQUENCE</scope>
    <source>
        <strain evidence="2">CCMP1594</strain>
    </source>
</reference>
<sequence>MGRKVSAGSHGRGRPKNKGHYPLTHDTDNKGGVLWGKGFGNPLQERTGENTVGDCGCNMPHAHADYAVHSSPAAGGRKKRGGQKGLARAIEGATCVSVLADFGQRHTTHKSANFTALRVPPLERQTASLLR</sequence>
<dbReference type="EMBL" id="HBJA01078263">
    <property type="protein sequence ID" value="CAE0816263.1"/>
    <property type="molecule type" value="Transcribed_RNA"/>
</dbReference>
<evidence type="ECO:0000313" key="2">
    <source>
        <dbReference type="EMBL" id="CAE0816263.1"/>
    </source>
</evidence>